<dbReference type="EC" id="2.7.11.22" evidence="1"/>
<evidence type="ECO:0000313" key="1">
    <source>
        <dbReference type="EMBL" id="KAJ9056505.1"/>
    </source>
</evidence>
<organism evidence="1 2">
    <name type="scientific">Entomophthora muscae</name>
    <dbReference type="NCBI Taxonomy" id="34485"/>
    <lineage>
        <taxon>Eukaryota</taxon>
        <taxon>Fungi</taxon>
        <taxon>Fungi incertae sedis</taxon>
        <taxon>Zoopagomycota</taxon>
        <taxon>Entomophthoromycotina</taxon>
        <taxon>Entomophthoromycetes</taxon>
        <taxon>Entomophthorales</taxon>
        <taxon>Entomophthoraceae</taxon>
        <taxon>Entomophthora</taxon>
    </lineage>
</organism>
<keyword evidence="1" id="KW-0808">Transferase</keyword>
<accession>A0ACC2S2J7</accession>
<dbReference type="Proteomes" id="UP001165960">
    <property type="component" value="Unassembled WGS sequence"/>
</dbReference>
<name>A0ACC2S2J7_9FUNG</name>
<dbReference type="EMBL" id="QTSX02005923">
    <property type="protein sequence ID" value="KAJ9056505.1"/>
    <property type="molecule type" value="Genomic_DNA"/>
</dbReference>
<gene>
    <name evidence="1" type="primary">CDK11B_2</name>
    <name evidence="1" type="ORF">DSO57_1032451</name>
</gene>
<keyword evidence="1" id="KW-0418">Kinase</keyword>
<protein>
    <submittedName>
        <fullName evidence="1">Cyclin-dependent kinase 11B</fullName>
        <ecNumber evidence="1">2.7.11.22</ecNumber>
    </submittedName>
</protein>
<evidence type="ECO:0000313" key="2">
    <source>
        <dbReference type="Proteomes" id="UP001165960"/>
    </source>
</evidence>
<comment type="caution">
    <text evidence="1">The sequence shown here is derived from an EMBL/GenBank/DDBJ whole genome shotgun (WGS) entry which is preliminary data.</text>
</comment>
<keyword evidence="2" id="KW-1185">Reference proteome</keyword>
<reference evidence="1" key="1">
    <citation type="submission" date="2022-04" db="EMBL/GenBank/DDBJ databases">
        <title>Genome of the entomopathogenic fungus Entomophthora muscae.</title>
        <authorList>
            <person name="Elya C."/>
            <person name="Lovett B.R."/>
            <person name="Lee E."/>
            <person name="Macias A.M."/>
            <person name="Hajek A.E."/>
            <person name="De Bivort B.L."/>
            <person name="Kasson M.T."/>
            <person name="De Fine Licht H.H."/>
            <person name="Stajich J.E."/>
        </authorList>
    </citation>
    <scope>NUCLEOTIDE SEQUENCE</scope>
    <source>
        <strain evidence="1">Berkeley</strain>
    </source>
</reference>
<sequence length="385" mass="43191">MDAPHITGCRSISQYEKLNRIDEGTYGVVYRARDINTNEIVALKRLKFMKDSEGFPVTSLREIHTLLIAKHPNIVNVREIVAGPELNSIYIVMDFVEHDLKALMADMPTPFLHSEVKTIMIQLLSAVALLHDHWIVHRDLKTSNLLLSNRGEIKVADFGLARKFGSPLGYMTQLVVTLWYRAPELLLATKDYSTAIDIWSIGCIFGELINNEPLMPGQGEIDQLKKIFQLLGTPSDSNWPGYSLLPNATKFSFKSQPYDNLRSRFPYLTKAGLDLMGRLLALDPAQRISAREALEHPYFSEAPAPKDPSMFPTWPSKGSGEKRKNYKSPSAPHAHIFGNDTENDETRDMGSHVGARASDGTNNEENSIFDMQSDESGATGFRLRI</sequence>
<proteinExistence type="predicted"/>